<dbReference type="InterPro" id="IPR013149">
    <property type="entry name" value="ADH-like_C"/>
</dbReference>
<dbReference type="OrthoDB" id="9780520at2"/>
<dbReference type="InterPro" id="IPR036291">
    <property type="entry name" value="NAD(P)-bd_dom_sf"/>
</dbReference>
<dbReference type="SUPFAM" id="SSF50129">
    <property type="entry name" value="GroES-like"/>
    <property type="match status" value="1"/>
</dbReference>
<gene>
    <name evidence="4" type="ORF">SAMN02745225_01422</name>
</gene>
<evidence type="ECO:0000259" key="3">
    <source>
        <dbReference type="SMART" id="SM00829"/>
    </source>
</evidence>
<keyword evidence="2" id="KW-0560">Oxidoreductase</keyword>
<name>A0A1M4VT86_9ACTN</name>
<dbReference type="AlphaFoldDB" id="A0A1M4VT86"/>
<dbReference type="InterPro" id="IPR011032">
    <property type="entry name" value="GroES-like_sf"/>
</dbReference>
<organism evidence="4 5">
    <name type="scientific">Ferrithrix thermotolerans DSM 19514</name>
    <dbReference type="NCBI Taxonomy" id="1121881"/>
    <lineage>
        <taxon>Bacteria</taxon>
        <taxon>Bacillati</taxon>
        <taxon>Actinomycetota</taxon>
        <taxon>Acidimicrobiia</taxon>
        <taxon>Acidimicrobiales</taxon>
        <taxon>Acidimicrobiaceae</taxon>
        <taxon>Ferrithrix</taxon>
    </lineage>
</organism>
<dbReference type="InterPro" id="IPR020843">
    <property type="entry name" value="ER"/>
</dbReference>
<dbReference type="SUPFAM" id="SSF51735">
    <property type="entry name" value="NAD(P)-binding Rossmann-fold domains"/>
    <property type="match status" value="1"/>
</dbReference>
<feature type="domain" description="Enoyl reductase (ER)" evidence="3">
    <location>
        <begin position="13"/>
        <end position="316"/>
    </location>
</feature>
<dbReference type="Gene3D" id="3.90.180.10">
    <property type="entry name" value="Medium-chain alcohol dehydrogenases, catalytic domain"/>
    <property type="match status" value="1"/>
</dbReference>
<dbReference type="EMBL" id="FQUL01000019">
    <property type="protein sequence ID" value="SHE72148.1"/>
    <property type="molecule type" value="Genomic_DNA"/>
</dbReference>
<evidence type="ECO:0000313" key="4">
    <source>
        <dbReference type="EMBL" id="SHE72148.1"/>
    </source>
</evidence>
<dbReference type="Pfam" id="PF00107">
    <property type="entry name" value="ADH_zinc_N"/>
    <property type="match status" value="1"/>
</dbReference>
<dbReference type="InterPro" id="IPR013154">
    <property type="entry name" value="ADH-like_N"/>
</dbReference>
<dbReference type="PANTHER" id="PTHR48106">
    <property type="entry name" value="QUINONE OXIDOREDUCTASE PIG3-RELATED"/>
    <property type="match status" value="1"/>
</dbReference>
<dbReference type="Gene3D" id="3.40.50.720">
    <property type="entry name" value="NAD(P)-binding Rossmann-like Domain"/>
    <property type="match status" value="1"/>
</dbReference>
<keyword evidence="1" id="KW-0521">NADP</keyword>
<evidence type="ECO:0000256" key="2">
    <source>
        <dbReference type="ARBA" id="ARBA00023002"/>
    </source>
</evidence>
<keyword evidence="5" id="KW-1185">Reference proteome</keyword>
<dbReference type="Pfam" id="PF08240">
    <property type="entry name" value="ADH_N"/>
    <property type="match status" value="1"/>
</dbReference>
<dbReference type="PANTHER" id="PTHR48106:SF18">
    <property type="entry name" value="QUINONE OXIDOREDUCTASE PIG3"/>
    <property type="match status" value="1"/>
</dbReference>
<dbReference type="SMART" id="SM00829">
    <property type="entry name" value="PKS_ER"/>
    <property type="match status" value="1"/>
</dbReference>
<dbReference type="RefSeq" id="WP_084660296.1">
    <property type="nucleotide sequence ID" value="NZ_FQUL01000019.1"/>
</dbReference>
<protein>
    <submittedName>
        <fullName evidence="4">NADPH:quinone reductase</fullName>
    </submittedName>
</protein>
<dbReference type="STRING" id="1121881.SAMN02745225_01422"/>
<dbReference type="Proteomes" id="UP000184295">
    <property type="component" value="Unassembled WGS sequence"/>
</dbReference>
<accession>A0A1M4VT86</accession>
<evidence type="ECO:0000256" key="1">
    <source>
        <dbReference type="ARBA" id="ARBA00022857"/>
    </source>
</evidence>
<evidence type="ECO:0000313" key="5">
    <source>
        <dbReference type="Proteomes" id="UP000184295"/>
    </source>
</evidence>
<reference evidence="5" key="1">
    <citation type="submission" date="2016-11" db="EMBL/GenBank/DDBJ databases">
        <authorList>
            <person name="Varghese N."/>
            <person name="Submissions S."/>
        </authorList>
    </citation>
    <scope>NUCLEOTIDE SEQUENCE [LARGE SCALE GENOMIC DNA]</scope>
    <source>
        <strain evidence="5">DSM 19514</strain>
    </source>
</reference>
<proteinExistence type="predicted"/>
<sequence>MSGAEMLAVTSIGDGTVELREVPKPTPVGNEVLVKVLSSGINGADLLQIRGLYPSPLGWPRDIVGLEFAGEIVGVGERVDQGVLGRKVMGIVGSGGQCQYLCTDLSNVIEVPKNVPIEVAGGIPETFLTAFDALFDQANLSVGDCVCIHGGAGGVGTAAIQLAKSTGAHVTATVRNKELRPKVESLGCEVLAEEEFQGSGPYDVILELVGAKNLQNNLKELNLLGRIVVIGVGAGATTDIDLRALMATRGTIRGSTLRNRSTAEKATLSRAFSKRFSHLLDSGTIAPVVDRTFSYKDVSLAYEHFRVGGKLGKVILTWD</sequence>
<dbReference type="GO" id="GO:0070402">
    <property type="term" value="F:NADPH binding"/>
    <property type="evidence" value="ECO:0007669"/>
    <property type="project" value="TreeGrafter"/>
</dbReference>
<dbReference type="GO" id="GO:0016651">
    <property type="term" value="F:oxidoreductase activity, acting on NAD(P)H"/>
    <property type="evidence" value="ECO:0007669"/>
    <property type="project" value="TreeGrafter"/>
</dbReference>